<gene>
    <name evidence="2" type="ORF">CLOSPI_01519</name>
</gene>
<reference evidence="2" key="2">
    <citation type="submission" date="2014-06" db="EMBL/GenBank/DDBJ databases">
        <title>Draft genome sequence of Clostridium spiroforme (DSM 1552).</title>
        <authorList>
            <person name="Sudarsanam P."/>
            <person name="Ley R."/>
            <person name="Guruge J."/>
            <person name="Turnbaugh P.J."/>
            <person name="Mahowald M."/>
            <person name="Liep D."/>
            <person name="Gordon J."/>
        </authorList>
    </citation>
    <scope>NUCLEOTIDE SEQUENCE</scope>
    <source>
        <strain evidence="2">DSM 1552</strain>
    </source>
</reference>
<evidence type="ECO:0000256" key="1">
    <source>
        <dbReference type="SAM" id="Phobius"/>
    </source>
</evidence>
<keyword evidence="1" id="KW-1133">Transmembrane helix</keyword>
<reference evidence="2" key="1">
    <citation type="submission" date="2008-02" db="EMBL/GenBank/DDBJ databases">
        <authorList>
            <person name="Fulton L."/>
            <person name="Clifton S."/>
            <person name="Fulton B."/>
            <person name="Xu J."/>
            <person name="Minx P."/>
            <person name="Pepin K.H."/>
            <person name="Johnson M."/>
            <person name="Thiruvilangam P."/>
            <person name="Bhonagiri V."/>
            <person name="Nash W.E."/>
            <person name="Mardis E.R."/>
            <person name="Wilson R.K."/>
        </authorList>
    </citation>
    <scope>NUCLEOTIDE SEQUENCE [LARGE SCALE GENOMIC DNA]</scope>
    <source>
        <strain evidence="2">DSM 1552</strain>
    </source>
</reference>
<sequence length="63" mass="7283">MIAPKTVVVVSVKHLVNLLAKLAVALLIRNVKTQTRKTRSNLNQKIMPPTWRHFLYYKGEIKI</sequence>
<keyword evidence="1" id="KW-0472">Membrane</keyword>
<dbReference type="AlphaFoldDB" id="B1C2Q7"/>
<organism evidence="2 3">
    <name type="scientific">Thomasclavelia spiroformis DSM 1552</name>
    <dbReference type="NCBI Taxonomy" id="428126"/>
    <lineage>
        <taxon>Bacteria</taxon>
        <taxon>Bacillati</taxon>
        <taxon>Bacillota</taxon>
        <taxon>Erysipelotrichia</taxon>
        <taxon>Erysipelotrichales</taxon>
        <taxon>Coprobacillaceae</taxon>
        <taxon>Thomasclavelia</taxon>
    </lineage>
</organism>
<dbReference type="HOGENOM" id="CLU_2877997_0_0_9"/>
<comment type="caution">
    <text evidence="2">The sequence shown here is derived from an EMBL/GenBank/DDBJ whole genome shotgun (WGS) entry which is preliminary data.</text>
</comment>
<name>B1C2Q7_9FIRM</name>
<dbReference type="Proteomes" id="UP000004910">
    <property type="component" value="Unassembled WGS sequence"/>
</dbReference>
<evidence type="ECO:0000313" key="2">
    <source>
        <dbReference type="EMBL" id="EDS74742.1"/>
    </source>
</evidence>
<keyword evidence="1" id="KW-0812">Transmembrane</keyword>
<accession>B1C2Q7</accession>
<keyword evidence="3" id="KW-1185">Reference proteome</keyword>
<dbReference type="STRING" id="428126.CLOSPI_01519"/>
<evidence type="ECO:0000313" key="3">
    <source>
        <dbReference type="Proteomes" id="UP000004910"/>
    </source>
</evidence>
<protein>
    <submittedName>
        <fullName evidence="2">Uncharacterized protein</fullName>
    </submittedName>
</protein>
<feature type="transmembrane region" description="Helical" evidence="1">
    <location>
        <begin position="6"/>
        <end position="28"/>
    </location>
</feature>
<dbReference type="EMBL" id="ABIK02000010">
    <property type="protein sequence ID" value="EDS74742.1"/>
    <property type="molecule type" value="Genomic_DNA"/>
</dbReference>
<proteinExistence type="predicted"/>